<dbReference type="PRINTS" id="PR00368">
    <property type="entry name" value="FADPNR"/>
</dbReference>
<comment type="cofactor">
    <cofactor evidence="1">
        <name>FAD</name>
        <dbReference type="ChEBI" id="CHEBI:57692"/>
    </cofactor>
</comment>
<evidence type="ECO:0000256" key="2">
    <source>
        <dbReference type="ARBA" id="ARBA00022630"/>
    </source>
</evidence>
<dbReference type="Pfam" id="PF07992">
    <property type="entry name" value="Pyr_redox_2"/>
    <property type="match status" value="1"/>
</dbReference>
<dbReference type="PRINTS" id="PR00411">
    <property type="entry name" value="PNDRDTASEI"/>
</dbReference>
<evidence type="ECO:0000313" key="6">
    <source>
        <dbReference type="Proteomes" id="UP000184196"/>
    </source>
</evidence>
<dbReference type="GO" id="GO:0016491">
    <property type="term" value="F:oxidoreductase activity"/>
    <property type="evidence" value="ECO:0007669"/>
    <property type="project" value="InterPro"/>
</dbReference>
<feature type="domain" description="FAD/NAD(P)-binding" evidence="4">
    <location>
        <begin position="4"/>
        <end position="303"/>
    </location>
</feature>
<sequence>MERFDYLIIGNSVGAVGCIETLRSFDKSSSIAVIGEEPHHVYSRALLPYYLDNEVPVEKMLYRPVDFYERLGVTPVLGRRAVGLDTAGHVVKLDDGLIISYGKLLLATGGRPIVPPIPGLDTEKENICNFVALQDLQRISRLLPSAGRAVVLGGGIIGLMAAEALHKKGLEVGVVELAPRVLAPVVDEFTSRLIEEAFRRSGVVIYTGTTFKEVQGGERATGVVLTDGTSLPCDLLVVAVGVAPRVDLAREAGLAVNRGILVNRQMETSAAGVYACGDCAEVYDFLTGNRRVLPLWPNAYAGGRVAAYNMLGMKREYDRATSMNAMHFFDLNIITAGLNTAGEKDGFEVISRFDAGSRSYRRFVLKDDRIHGFTLVTGIARAGIFLHLMRRGCPVTSFKEKLLEGEFGYLAIPEGLRRELLKDEGVMSEYAATNQ</sequence>
<organism evidence="5 6">
    <name type="scientific">Desulfofundulus australicus DSM 11792</name>
    <dbReference type="NCBI Taxonomy" id="1121425"/>
    <lineage>
        <taxon>Bacteria</taxon>
        <taxon>Bacillati</taxon>
        <taxon>Bacillota</taxon>
        <taxon>Clostridia</taxon>
        <taxon>Eubacteriales</taxon>
        <taxon>Peptococcaceae</taxon>
        <taxon>Desulfofundulus</taxon>
    </lineage>
</organism>
<dbReference type="InterPro" id="IPR050260">
    <property type="entry name" value="FAD-bd_OxRdtase"/>
</dbReference>
<dbReference type="PROSITE" id="PS51257">
    <property type="entry name" value="PROKAR_LIPOPROTEIN"/>
    <property type="match status" value="1"/>
</dbReference>
<dbReference type="AlphaFoldDB" id="A0A1M5BPE3"/>
<dbReference type="InterPro" id="IPR036188">
    <property type="entry name" value="FAD/NAD-bd_sf"/>
</dbReference>
<dbReference type="InterPro" id="IPR023753">
    <property type="entry name" value="FAD/NAD-binding_dom"/>
</dbReference>
<dbReference type="PANTHER" id="PTHR43429">
    <property type="entry name" value="PYRIDINE NUCLEOTIDE-DISULFIDE OXIDOREDUCTASE DOMAIN-CONTAINING"/>
    <property type="match status" value="1"/>
</dbReference>
<dbReference type="EMBL" id="FQUW01000030">
    <property type="protein sequence ID" value="SHF44359.1"/>
    <property type="molecule type" value="Genomic_DNA"/>
</dbReference>
<keyword evidence="3" id="KW-0274">FAD</keyword>
<dbReference type="SUPFAM" id="SSF51905">
    <property type="entry name" value="FAD/NAD(P)-binding domain"/>
    <property type="match status" value="2"/>
</dbReference>
<protein>
    <submittedName>
        <fullName evidence="5">Pyridine nucleotide-disulphide oxidoreductase</fullName>
    </submittedName>
</protein>
<gene>
    <name evidence="5" type="ORF">SAMN02745218_02268</name>
</gene>
<evidence type="ECO:0000256" key="1">
    <source>
        <dbReference type="ARBA" id="ARBA00001974"/>
    </source>
</evidence>
<dbReference type="Proteomes" id="UP000184196">
    <property type="component" value="Unassembled WGS sequence"/>
</dbReference>
<accession>A0A1M5BPE3</accession>
<dbReference type="OrthoDB" id="9807946at2"/>
<dbReference type="PANTHER" id="PTHR43429:SF3">
    <property type="entry name" value="NITRITE REDUCTASE [NAD(P)H]"/>
    <property type="match status" value="1"/>
</dbReference>
<name>A0A1M5BPE3_9FIRM</name>
<evidence type="ECO:0000313" key="5">
    <source>
        <dbReference type="EMBL" id="SHF44359.1"/>
    </source>
</evidence>
<dbReference type="Gene3D" id="3.50.50.60">
    <property type="entry name" value="FAD/NAD(P)-binding domain"/>
    <property type="match status" value="2"/>
</dbReference>
<keyword evidence="2" id="KW-0285">Flavoprotein</keyword>
<proteinExistence type="predicted"/>
<keyword evidence="6" id="KW-1185">Reference proteome</keyword>
<dbReference type="RefSeq" id="WP_073166366.1">
    <property type="nucleotide sequence ID" value="NZ_FQUW01000030.1"/>
</dbReference>
<reference evidence="6" key="1">
    <citation type="submission" date="2016-11" db="EMBL/GenBank/DDBJ databases">
        <authorList>
            <person name="Varghese N."/>
            <person name="Submissions S."/>
        </authorList>
    </citation>
    <scope>NUCLEOTIDE SEQUENCE [LARGE SCALE GENOMIC DNA]</scope>
    <source>
        <strain evidence="6">DSM 11792</strain>
    </source>
</reference>
<evidence type="ECO:0000256" key="3">
    <source>
        <dbReference type="ARBA" id="ARBA00022827"/>
    </source>
</evidence>
<evidence type="ECO:0000259" key="4">
    <source>
        <dbReference type="Pfam" id="PF07992"/>
    </source>
</evidence>